<evidence type="ECO:0000259" key="2">
    <source>
        <dbReference type="Pfam" id="PF12852"/>
    </source>
</evidence>
<proteinExistence type="predicted"/>
<dbReference type="AlphaFoldDB" id="A0A6J5F2P6"/>
<dbReference type="EMBL" id="CADIKF010000081">
    <property type="protein sequence ID" value="CAB3771506.1"/>
    <property type="molecule type" value="Genomic_DNA"/>
</dbReference>
<organism evidence="3 4">
    <name type="scientific">Paraburkholderia solisilvae</name>
    <dbReference type="NCBI Taxonomy" id="624376"/>
    <lineage>
        <taxon>Bacteria</taxon>
        <taxon>Pseudomonadati</taxon>
        <taxon>Pseudomonadota</taxon>
        <taxon>Betaproteobacteria</taxon>
        <taxon>Burkholderiales</taxon>
        <taxon>Burkholderiaceae</taxon>
        <taxon>Paraburkholderia</taxon>
    </lineage>
</organism>
<protein>
    <recommendedName>
        <fullName evidence="2">AraC-type transcription regulator ligand-binding domain-containing protein</fullName>
    </recommendedName>
</protein>
<dbReference type="InterPro" id="IPR032783">
    <property type="entry name" value="AraC_lig"/>
</dbReference>
<evidence type="ECO:0000313" key="3">
    <source>
        <dbReference type="EMBL" id="CAB3771506.1"/>
    </source>
</evidence>
<dbReference type="Pfam" id="PF12852">
    <property type="entry name" value="Cupin_6"/>
    <property type="match status" value="1"/>
</dbReference>
<keyword evidence="1" id="KW-0238">DNA-binding</keyword>
<accession>A0A6J5F2P6</accession>
<gene>
    <name evidence="3" type="ORF">LMG29739_06053</name>
</gene>
<keyword evidence="4" id="KW-1185">Reference proteome</keyword>
<feature type="domain" description="AraC-type transcription regulator ligand-binding" evidence="2">
    <location>
        <begin position="3"/>
        <end position="176"/>
    </location>
</feature>
<name>A0A6J5F2P6_9BURK</name>
<evidence type="ECO:0000313" key="4">
    <source>
        <dbReference type="Proteomes" id="UP000494329"/>
    </source>
</evidence>
<dbReference type="Proteomes" id="UP000494329">
    <property type="component" value="Unassembled WGS sequence"/>
</dbReference>
<dbReference type="GO" id="GO:0003677">
    <property type="term" value="F:DNA binding"/>
    <property type="evidence" value="ECO:0007669"/>
    <property type="project" value="UniProtKB-KW"/>
</dbReference>
<reference evidence="3 4" key="1">
    <citation type="submission" date="2020-04" db="EMBL/GenBank/DDBJ databases">
        <authorList>
            <person name="De Canck E."/>
        </authorList>
    </citation>
    <scope>NUCLEOTIDE SEQUENCE [LARGE SCALE GENOMIC DNA]</scope>
    <source>
        <strain evidence="3 4">LMG 29739</strain>
    </source>
</reference>
<evidence type="ECO:0000256" key="1">
    <source>
        <dbReference type="ARBA" id="ARBA00023125"/>
    </source>
</evidence>
<sequence length="190" mass="21008">MFSALWRYDSPAYKDAVVLYLIFEGSCCVRIPELRESVHLSAGDALFIPDSYAHTVGDSETTASIPLDEMPASVCDLPYGDDFLANMFRRQLIFGDDSPKTHMEALRFFAKEPFPSALLNSLPPMVKLEGFARQRAGFLNATFQQVVEYGASGLMGQAIATRLGEAILVLFLRDYLSTSSHFSAGIHRAL</sequence>